<dbReference type="Gene3D" id="1.25.40.10">
    <property type="entry name" value="Tetratricopeptide repeat domain"/>
    <property type="match status" value="3"/>
</dbReference>
<dbReference type="EMBL" id="FOMX01000004">
    <property type="protein sequence ID" value="SFD74164.1"/>
    <property type="molecule type" value="Genomic_DNA"/>
</dbReference>
<dbReference type="STRING" id="54.SAMN02745121_01298"/>
<accession>A0A1I1UU07</accession>
<dbReference type="InterPro" id="IPR011990">
    <property type="entry name" value="TPR-like_helical_dom_sf"/>
</dbReference>
<feature type="chain" id="PRO_5011618004" evidence="1">
    <location>
        <begin position="27"/>
        <end position="436"/>
    </location>
</feature>
<dbReference type="SUPFAM" id="SSF48452">
    <property type="entry name" value="TPR-like"/>
    <property type="match status" value="2"/>
</dbReference>
<name>A0A1I1UU07_9BACT</name>
<dbReference type="OrthoDB" id="5727094at2"/>
<dbReference type="Proteomes" id="UP000199400">
    <property type="component" value="Unassembled WGS sequence"/>
</dbReference>
<keyword evidence="1" id="KW-0732">Signal</keyword>
<dbReference type="Pfam" id="PF13176">
    <property type="entry name" value="TPR_7"/>
    <property type="match status" value="1"/>
</dbReference>
<evidence type="ECO:0000313" key="3">
    <source>
        <dbReference type="Proteomes" id="UP000199400"/>
    </source>
</evidence>
<reference evidence="3" key="1">
    <citation type="submission" date="2016-10" db="EMBL/GenBank/DDBJ databases">
        <authorList>
            <person name="Varghese N."/>
            <person name="Submissions S."/>
        </authorList>
    </citation>
    <scope>NUCLEOTIDE SEQUENCE [LARGE SCALE GENOMIC DNA]</scope>
    <source>
        <strain evidence="3">ATCC 25963</strain>
    </source>
</reference>
<gene>
    <name evidence="2" type="ORF">SAMN02745121_01298</name>
</gene>
<evidence type="ECO:0000313" key="2">
    <source>
        <dbReference type="EMBL" id="SFD74164.1"/>
    </source>
</evidence>
<organism evidence="2 3">
    <name type="scientific">Nannocystis exedens</name>
    <dbReference type="NCBI Taxonomy" id="54"/>
    <lineage>
        <taxon>Bacteria</taxon>
        <taxon>Pseudomonadati</taxon>
        <taxon>Myxococcota</taxon>
        <taxon>Polyangia</taxon>
        <taxon>Nannocystales</taxon>
        <taxon>Nannocystaceae</taxon>
        <taxon>Nannocystis</taxon>
    </lineage>
</organism>
<protein>
    <submittedName>
        <fullName evidence="2">Uncharacterized conserved protein HemY, contains two TPR repeats</fullName>
    </submittedName>
</protein>
<feature type="signal peptide" evidence="1">
    <location>
        <begin position="1"/>
        <end position="26"/>
    </location>
</feature>
<keyword evidence="3" id="KW-1185">Reference proteome</keyword>
<dbReference type="RefSeq" id="WP_096330064.1">
    <property type="nucleotide sequence ID" value="NZ_FOMX01000004.1"/>
</dbReference>
<evidence type="ECO:0000256" key="1">
    <source>
        <dbReference type="SAM" id="SignalP"/>
    </source>
</evidence>
<proteinExistence type="predicted"/>
<sequence length="436" mass="47442">MDRKTIFVSAVLAFAASALVSQLVFRGGTSAPSVVATQARAASAGPSYAALLDAIDRRIDGLQKRANGRPGDWLTRMHLGSALLERAGLTHQVHDFARVQAVLDDAFSMAPPGSGPLLLAARFNFSIHRLGEAEKYLDMMDRRAVPRRDEQTSARVLRAEIAVQRGQYEAAFAELSAVAAAAPVAATAELALYHAKTGDPAQAEALLAEALEATGANDPRRRAWMKLQLGIVAMERGDLRLGLKHLQDADAELTGWWLVQEHIAEIHNRRDDHARAIEIYEELVRTADLPQHMDALASLYRHTGESQRAEELIARAAARWEQQLASFPESAMGHALHHYLQFGPPERALELARANHANRPGGDAQVSLAHALLNMGQPAEALAVAERALASPYRTPRLHDVAAKAHAMLGHTQAAEEQTALLLAMNPRYSSDDHSH</sequence>
<dbReference type="AlphaFoldDB" id="A0A1I1UU07"/>
<dbReference type="InterPro" id="IPR019734">
    <property type="entry name" value="TPR_rpt"/>
</dbReference>